<feature type="region of interest" description="Disordered" evidence="1">
    <location>
        <begin position="115"/>
        <end position="156"/>
    </location>
</feature>
<dbReference type="AlphaFoldDB" id="A0A6A5YU02"/>
<accession>A0A6A5YU02</accession>
<keyword evidence="3" id="KW-1185">Reference proteome</keyword>
<name>A0A6A5YU02_9PLEO</name>
<dbReference type="EMBL" id="ML977338">
    <property type="protein sequence ID" value="KAF2110433.1"/>
    <property type="molecule type" value="Genomic_DNA"/>
</dbReference>
<feature type="compositionally biased region" description="Polar residues" evidence="1">
    <location>
        <begin position="115"/>
        <end position="133"/>
    </location>
</feature>
<protein>
    <submittedName>
        <fullName evidence="2">Uncharacterized protein</fullName>
    </submittedName>
</protein>
<organism evidence="2 3">
    <name type="scientific">Lophiotrema nucula</name>
    <dbReference type="NCBI Taxonomy" id="690887"/>
    <lineage>
        <taxon>Eukaryota</taxon>
        <taxon>Fungi</taxon>
        <taxon>Dikarya</taxon>
        <taxon>Ascomycota</taxon>
        <taxon>Pezizomycotina</taxon>
        <taxon>Dothideomycetes</taxon>
        <taxon>Pleosporomycetidae</taxon>
        <taxon>Pleosporales</taxon>
        <taxon>Lophiotremataceae</taxon>
        <taxon>Lophiotrema</taxon>
    </lineage>
</organism>
<dbReference type="OrthoDB" id="3797581at2759"/>
<reference evidence="2" key="1">
    <citation type="journal article" date="2020" name="Stud. Mycol.">
        <title>101 Dothideomycetes genomes: a test case for predicting lifestyles and emergence of pathogens.</title>
        <authorList>
            <person name="Haridas S."/>
            <person name="Albert R."/>
            <person name="Binder M."/>
            <person name="Bloem J."/>
            <person name="Labutti K."/>
            <person name="Salamov A."/>
            <person name="Andreopoulos B."/>
            <person name="Baker S."/>
            <person name="Barry K."/>
            <person name="Bills G."/>
            <person name="Bluhm B."/>
            <person name="Cannon C."/>
            <person name="Castanera R."/>
            <person name="Culley D."/>
            <person name="Daum C."/>
            <person name="Ezra D."/>
            <person name="Gonzalez J."/>
            <person name="Henrissat B."/>
            <person name="Kuo A."/>
            <person name="Liang C."/>
            <person name="Lipzen A."/>
            <person name="Lutzoni F."/>
            <person name="Magnuson J."/>
            <person name="Mondo S."/>
            <person name="Nolan M."/>
            <person name="Ohm R."/>
            <person name="Pangilinan J."/>
            <person name="Park H.-J."/>
            <person name="Ramirez L."/>
            <person name="Alfaro M."/>
            <person name="Sun H."/>
            <person name="Tritt A."/>
            <person name="Yoshinaga Y."/>
            <person name="Zwiers L.-H."/>
            <person name="Turgeon B."/>
            <person name="Goodwin S."/>
            <person name="Spatafora J."/>
            <person name="Crous P."/>
            <person name="Grigoriev I."/>
        </authorList>
    </citation>
    <scope>NUCLEOTIDE SEQUENCE</scope>
    <source>
        <strain evidence="2">CBS 627.86</strain>
    </source>
</reference>
<gene>
    <name evidence="2" type="ORF">BDV96DRAFT_651070</name>
</gene>
<proteinExistence type="predicted"/>
<evidence type="ECO:0000313" key="3">
    <source>
        <dbReference type="Proteomes" id="UP000799770"/>
    </source>
</evidence>
<sequence length="394" mass="44606">MNELFSYLGLQFYILTLEGTLKFSISRNGKQAQQFDISDTDFVGDDSNVKKEDGGDPLIPSGKDASAVGLLVRLIKNDGVLSMDFDGKTGGSARWTFDGLDEVRVGPMYATAKAQTRINQTPESEIQAQPSETNNKRKWAGEDQIPNKRARSSVDSEPWPNHLFMEGIRTYPKSLHDSGKLRIDLADGSVWYTSKSSTKNKRKEATDEVDLSDRTVEVCYQPSKKDSNIFTLTLTRSTWKSYQKKTYTVFEMHIEPALKSHRMWSSNDLSTDEQIFFTDPAIIVDAIVHCIDRTSAREQIVHDPQTADLYRKKIQECKTYRDQNGTLPIGNPFGPSRKQLEEYEQKEEEWMKRCQSMRRCISSPAAPELQGPGNSDGNRELQDVAEELFDGCLV</sequence>
<dbReference type="Proteomes" id="UP000799770">
    <property type="component" value="Unassembled WGS sequence"/>
</dbReference>
<evidence type="ECO:0000313" key="2">
    <source>
        <dbReference type="EMBL" id="KAF2110433.1"/>
    </source>
</evidence>
<evidence type="ECO:0000256" key="1">
    <source>
        <dbReference type="SAM" id="MobiDB-lite"/>
    </source>
</evidence>